<dbReference type="OrthoDB" id="5288718at2759"/>
<dbReference type="Gene3D" id="3.20.10.10">
    <property type="entry name" value="D-amino Acid Aminotransferase, subunit A, domain 2"/>
    <property type="match status" value="1"/>
</dbReference>
<comment type="caution">
    <text evidence="2">The sequence shown here is derived from an EMBL/GenBank/DDBJ whole genome shotgun (WGS) entry which is preliminary data.</text>
</comment>
<evidence type="ECO:0000256" key="1">
    <source>
        <dbReference type="ARBA" id="ARBA00009320"/>
    </source>
</evidence>
<comment type="similarity">
    <text evidence="1">Belongs to the class-IV pyridoxal-phosphate-dependent aminotransferase family.</text>
</comment>
<dbReference type="Gene3D" id="3.30.470.10">
    <property type="match status" value="1"/>
</dbReference>
<dbReference type="GO" id="GO:0003824">
    <property type="term" value="F:catalytic activity"/>
    <property type="evidence" value="ECO:0007669"/>
    <property type="project" value="InterPro"/>
</dbReference>
<reference evidence="2" key="1">
    <citation type="submission" date="2022-12" db="EMBL/GenBank/DDBJ databases">
        <authorList>
            <person name="Brejova B."/>
        </authorList>
    </citation>
    <scope>NUCLEOTIDE SEQUENCE</scope>
</reference>
<dbReference type="InterPro" id="IPR036038">
    <property type="entry name" value="Aminotransferase-like"/>
</dbReference>
<organism evidence="2 3">
    <name type="scientific">Candida verbasci</name>
    <dbReference type="NCBI Taxonomy" id="1227364"/>
    <lineage>
        <taxon>Eukaryota</taxon>
        <taxon>Fungi</taxon>
        <taxon>Dikarya</taxon>
        <taxon>Ascomycota</taxon>
        <taxon>Saccharomycotina</taxon>
        <taxon>Pichiomycetes</taxon>
        <taxon>Debaryomycetaceae</taxon>
        <taxon>Candida/Lodderomyces clade</taxon>
        <taxon>Candida</taxon>
    </lineage>
</organism>
<dbReference type="InterPro" id="IPR050571">
    <property type="entry name" value="Class-IV_PLP-Dep_Aminotrnsfr"/>
</dbReference>
<dbReference type="EMBL" id="CANTUO010000001">
    <property type="protein sequence ID" value="CAI5756393.1"/>
    <property type="molecule type" value="Genomic_DNA"/>
</dbReference>
<dbReference type="GO" id="GO:0046394">
    <property type="term" value="P:carboxylic acid biosynthetic process"/>
    <property type="evidence" value="ECO:0007669"/>
    <property type="project" value="UniProtKB-ARBA"/>
</dbReference>
<dbReference type="InterPro" id="IPR001544">
    <property type="entry name" value="Aminotrans_IV"/>
</dbReference>
<dbReference type="InterPro" id="IPR043131">
    <property type="entry name" value="BCAT-like_N"/>
</dbReference>
<dbReference type="PANTHER" id="PTHR42743:SF11">
    <property type="entry name" value="AMINODEOXYCHORISMATE LYASE"/>
    <property type="match status" value="1"/>
</dbReference>
<sequence>MNCEINSYIDEYNTSQFDILSTIRFDPNLSTIPPFLIDDLTIENFFLLNEHVERLRFTLQYFTKERFEITTEIVFKQLVEAFKSLNKLVFVPYKIRCLTNLNGDCKFEFHEITNRLNLLNGLFPNVSNGDCKFKYHEITDRLNLLNSLFPNVVNEFDFLNELQLENDQDEIWDIYINNDCTMISPFTSFKTTNRDHYNTARQLLPNKKPGKEEVLLYNPQYNLMEGSITNIAVKRFDNWITPMLSSGCLCGVMRHFLLRKNFIQEDIINICSLQPGEEVLLFNAIIGVVKGRIVENHMAEPLNYDHLGT</sequence>
<accession>A0A9W4XBQ9</accession>
<evidence type="ECO:0000313" key="2">
    <source>
        <dbReference type="EMBL" id="CAI5756393.1"/>
    </source>
</evidence>
<dbReference type="InterPro" id="IPR043132">
    <property type="entry name" value="BCAT-like_C"/>
</dbReference>
<keyword evidence="3" id="KW-1185">Reference proteome</keyword>
<dbReference type="SUPFAM" id="SSF56752">
    <property type="entry name" value="D-aminoacid aminotransferase-like PLP-dependent enzymes"/>
    <property type="match status" value="1"/>
</dbReference>
<dbReference type="AlphaFoldDB" id="A0A9W4XBQ9"/>
<proteinExistence type="inferred from homology"/>
<protein>
    <recommendedName>
        <fullName evidence="4">Aminodeoxychorismate lyase</fullName>
    </recommendedName>
</protein>
<evidence type="ECO:0000313" key="3">
    <source>
        <dbReference type="Proteomes" id="UP001152885"/>
    </source>
</evidence>
<evidence type="ECO:0008006" key="4">
    <source>
        <dbReference type="Google" id="ProtNLM"/>
    </source>
</evidence>
<gene>
    <name evidence="2" type="ORF">CANVERA_P0909</name>
</gene>
<dbReference type="Proteomes" id="UP001152885">
    <property type="component" value="Unassembled WGS sequence"/>
</dbReference>
<name>A0A9W4XBQ9_9ASCO</name>
<dbReference type="PANTHER" id="PTHR42743">
    <property type="entry name" value="AMINO-ACID AMINOTRANSFERASE"/>
    <property type="match status" value="1"/>
</dbReference>
<dbReference type="Pfam" id="PF01063">
    <property type="entry name" value="Aminotran_4"/>
    <property type="match status" value="1"/>
</dbReference>